<keyword evidence="1" id="KW-0433">Leucine-rich repeat</keyword>
<feature type="compositionally biased region" description="Pro residues" evidence="3">
    <location>
        <begin position="1085"/>
        <end position="1099"/>
    </location>
</feature>
<dbReference type="InterPro" id="IPR001611">
    <property type="entry name" value="Leu-rich_rpt"/>
</dbReference>
<evidence type="ECO:0000256" key="1">
    <source>
        <dbReference type="ARBA" id="ARBA00022614"/>
    </source>
</evidence>
<dbReference type="FunFam" id="3.80.10.10:FF:000929">
    <property type="entry name" value="AIR9 protein"/>
    <property type="match status" value="1"/>
</dbReference>
<accession>A0AAW0EXB0</accession>
<evidence type="ECO:0000313" key="6">
    <source>
        <dbReference type="EMBL" id="KAK7198414.1"/>
    </source>
</evidence>
<dbReference type="InterPro" id="IPR013783">
    <property type="entry name" value="Ig-like_fold"/>
</dbReference>
<dbReference type="SMART" id="SM00365">
    <property type="entry name" value="LRR_SD22"/>
    <property type="match status" value="2"/>
</dbReference>
<dbReference type="FunFam" id="2.60.40.10:FF:002087">
    <property type="entry name" value="AIR9 protein"/>
    <property type="match status" value="1"/>
</dbReference>
<protein>
    <submittedName>
        <fullName evidence="6">Leucine-rich repeat protein</fullName>
    </submittedName>
</protein>
<dbReference type="Pfam" id="PF23197">
    <property type="entry name" value="IG_AIR9"/>
    <property type="match status" value="4"/>
</dbReference>
<evidence type="ECO:0000313" key="7">
    <source>
        <dbReference type="Proteomes" id="UP001430356"/>
    </source>
</evidence>
<feature type="compositionally biased region" description="Basic and acidic residues" evidence="3">
    <location>
        <begin position="1100"/>
        <end position="1114"/>
    </location>
</feature>
<sequence length="1121" mass="122760">MDVNGYLIALSDACRGPTVSLRLSRRAGSFLYHLLHRLCLDFFPLLAHSPIATQHRRSQSNRQEQHQKYPLPSSFPARLPPPPSSLLFFFVVRIVQRISPTKARLPSSFPLSFSLSLSLFPRPQERPWLLQRKGNSRITRAYHLVSAPFSPPSPPSLPPFLPISLWERELVVKHCVAAKMPTRPTRRGMGPFGAMKPGGVRMNRKDLRSVREVTVDHYDAEYMYLRENQLISFDCDVKMEYLRVLDLSINEIGGAVNFLKRTPYLHHLYMTGNKIDTLAGISNFAAIETLCLSDNAISSFAGLENLPNLRVLSLNFNNITSFESYPALPNLHTLNLVGNPITDAPNYRPMAIAVNGLHLISVDGNPVQVEERAEADKYKGKVAHCVREGFTVEGENPEEAAAAFMVKMQRNRQDAKYLQLCSINLASVAEDSDIVEGEPVALSLCMQDVRPYAQRTTEVFQSSYLYPVIFKVSGEASEVFVVGSMNNWTEPISLERCVESDEVYFHTTLYLPAGDYEYRYIVDGVEKVSEANSMPSKYKQGFCNIYKVAELEPQEEEQDTILHIRWMRSSPSGSYEVIEDENTLTYTPTTADVDCCLRVEVLAYVNGEFSFLYFDISTPIKPAPPQCPRLEVTGVAMEGGMLSAEADYLGGVEGNSSLVWYRISANGEEAIVDIADPWAGYEVTREDIGCRIRAEFTPVRNDWAAGEPKSVTTDPVTACTPECRSIKIIGSLAEGSQLEVDVEYYGGEEGDSFYQWLRKAGSKDDYTPISGANGTKYVATPEDVGQCLAVEYTPVNAEGVAGETCRCVLDNPIEAAGPTVSQLTIVGELTEQHTLTLEYDYAGGQSGAHMIQWYRRDKKRSHMTKIGAPNSNFVTLTSKDVGSSIEVSLTPVRRDGVTGKVVTASRDGAVEPCAPEVKLLNIAGEPVVGRELTLQVEYCGGTEGESIATWEVEDPDTEVFNIVAKDARSYTVKPGDAGKMIRVTYTPIRSDGFMGAPRTRMVQVKGQVPSQVPATAPAAARHVDAAAAASPSSPSAPAQSPAKAPAKVATPKTATPAPTPKAATPKAASPKAATPAPTPKVATPSPTPRPTPKPTPKPTPRGDGKIRIKAKTHDSDDDSDA</sequence>
<gene>
    <name evidence="6" type="ORF">NESM_000801100</name>
</gene>
<dbReference type="EMBL" id="JAECZO010000149">
    <property type="protein sequence ID" value="KAK7198414.1"/>
    <property type="molecule type" value="Genomic_DNA"/>
</dbReference>
<dbReference type="InterPro" id="IPR032675">
    <property type="entry name" value="LRR_dom_sf"/>
</dbReference>
<organism evidence="6 7">
    <name type="scientific">Novymonas esmeraldas</name>
    <dbReference type="NCBI Taxonomy" id="1808958"/>
    <lineage>
        <taxon>Eukaryota</taxon>
        <taxon>Discoba</taxon>
        <taxon>Euglenozoa</taxon>
        <taxon>Kinetoplastea</taxon>
        <taxon>Metakinetoplastina</taxon>
        <taxon>Trypanosomatida</taxon>
        <taxon>Trypanosomatidae</taxon>
        <taxon>Novymonas</taxon>
    </lineage>
</organism>
<dbReference type="FunFam" id="3.80.10.10:FF:001087">
    <property type="entry name" value="Leucine-rich_repeat_protein_-_putative"/>
    <property type="match status" value="1"/>
</dbReference>
<evidence type="ECO:0000256" key="2">
    <source>
        <dbReference type="ARBA" id="ARBA00022737"/>
    </source>
</evidence>
<keyword evidence="7" id="KW-1185">Reference proteome</keyword>
<dbReference type="PANTHER" id="PTHR31149:SF11">
    <property type="entry name" value="187-KDA MICROTUBULE-ASSOCIATED PROTEIN AIR9"/>
    <property type="match status" value="1"/>
</dbReference>
<feature type="region of interest" description="Disordered" evidence="3">
    <location>
        <begin position="1002"/>
        <end position="1121"/>
    </location>
</feature>
<name>A0AAW0EXB0_9TRYP</name>
<keyword evidence="2" id="KW-0677">Repeat</keyword>
<dbReference type="SUPFAM" id="SSF81296">
    <property type="entry name" value="E set domains"/>
    <property type="match status" value="1"/>
</dbReference>
<dbReference type="SUPFAM" id="SSF52075">
    <property type="entry name" value="Outer arm dynein light chain 1"/>
    <property type="match status" value="1"/>
</dbReference>
<feature type="domain" description="AIR9-like A9" evidence="5">
    <location>
        <begin position="722"/>
        <end position="806"/>
    </location>
</feature>
<feature type="domain" description="AIR9-like A9" evidence="5">
    <location>
        <begin position="917"/>
        <end position="1001"/>
    </location>
</feature>
<evidence type="ECO:0000256" key="3">
    <source>
        <dbReference type="SAM" id="MobiDB-lite"/>
    </source>
</evidence>
<feature type="compositionally biased region" description="Low complexity" evidence="3">
    <location>
        <begin position="1008"/>
        <end position="1084"/>
    </location>
</feature>
<dbReference type="CDD" id="cd02859">
    <property type="entry name" value="E_set_AMPKbeta_like_N"/>
    <property type="match status" value="1"/>
</dbReference>
<comment type="caution">
    <text evidence="6">The sequence shown here is derived from an EMBL/GenBank/DDBJ whole genome shotgun (WGS) entry which is preliminary data.</text>
</comment>
<dbReference type="Proteomes" id="UP001430356">
    <property type="component" value="Unassembled WGS sequence"/>
</dbReference>
<dbReference type="InterPro" id="IPR014756">
    <property type="entry name" value="Ig_E-set"/>
</dbReference>
<dbReference type="PANTHER" id="PTHR31149">
    <property type="entry name" value="EXPRESSED PROTEIN"/>
    <property type="match status" value="1"/>
</dbReference>
<dbReference type="Gene3D" id="2.60.40.10">
    <property type="entry name" value="Immunoglobulins"/>
    <property type="match status" value="1"/>
</dbReference>
<proteinExistence type="predicted"/>
<feature type="domain" description="AIR9-like A9" evidence="5">
    <location>
        <begin position="626"/>
        <end position="713"/>
    </location>
</feature>
<dbReference type="PROSITE" id="PS51450">
    <property type="entry name" value="LRR"/>
    <property type="match status" value="3"/>
</dbReference>
<dbReference type="Gene3D" id="2.60.40.2700">
    <property type="match status" value="4"/>
</dbReference>
<feature type="domain" description="AIR9-like A9" evidence="5">
    <location>
        <begin position="820"/>
        <end position="904"/>
    </location>
</feature>
<dbReference type="AlphaFoldDB" id="A0AAW0EXB0"/>
<dbReference type="InterPro" id="IPR025875">
    <property type="entry name" value="Leu-rich_rpt_4"/>
</dbReference>
<dbReference type="Pfam" id="PF12799">
    <property type="entry name" value="LRR_4"/>
    <property type="match status" value="1"/>
</dbReference>
<evidence type="ECO:0000259" key="5">
    <source>
        <dbReference type="Pfam" id="PF23197"/>
    </source>
</evidence>
<dbReference type="InterPro" id="IPR032640">
    <property type="entry name" value="AMPK1_CBM"/>
</dbReference>
<feature type="domain" description="AMP-activated protein kinase glycogen-binding" evidence="4">
    <location>
        <begin position="466"/>
        <end position="550"/>
    </location>
</feature>
<feature type="region of interest" description="Disordered" evidence="3">
    <location>
        <begin position="54"/>
        <end position="77"/>
    </location>
</feature>
<dbReference type="Pfam" id="PF16561">
    <property type="entry name" value="AMPK1_CBM"/>
    <property type="match status" value="1"/>
</dbReference>
<dbReference type="Gene3D" id="3.80.10.10">
    <property type="entry name" value="Ribonuclease Inhibitor"/>
    <property type="match status" value="1"/>
</dbReference>
<evidence type="ECO:0000259" key="4">
    <source>
        <dbReference type="Pfam" id="PF16561"/>
    </source>
</evidence>
<reference evidence="6 7" key="1">
    <citation type="journal article" date="2021" name="MBio">
        <title>A New Model Trypanosomatid, Novymonas esmeraldas: Genomic Perception of Its 'Candidatus Pandoraea novymonadis' Endosymbiont.</title>
        <authorList>
            <person name="Zakharova A."/>
            <person name="Saura A."/>
            <person name="Butenko A."/>
            <person name="Podesvova L."/>
            <person name="Warmusova S."/>
            <person name="Kostygov A.Y."/>
            <person name="Nenarokova A."/>
            <person name="Lukes J."/>
            <person name="Opperdoes F.R."/>
            <person name="Yurchenko V."/>
        </authorList>
    </citation>
    <scope>NUCLEOTIDE SEQUENCE [LARGE SCALE GENOMIC DNA]</scope>
    <source>
        <strain evidence="6 7">E262AT.01</strain>
    </source>
</reference>
<dbReference type="InterPro" id="IPR056284">
    <property type="entry name" value="AIR9-like_A9"/>
</dbReference>